<keyword evidence="5" id="KW-0835">Urea cycle</keyword>
<keyword evidence="7" id="KW-0479">Metal-binding</keyword>
<dbReference type="Pfam" id="PF00491">
    <property type="entry name" value="Arginase"/>
    <property type="match status" value="1"/>
</dbReference>
<dbReference type="GO" id="GO:0005829">
    <property type="term" value="C:cytosol"/>
    <property type="evidence" value="ECO:0007669"/>
    <property type="project" value="TreeGrafter"/>
</dbReference>
<dbReference type="GO" id="GO:0030145">
    <property type="term" value="F:manganese ion binding"/>
    <property type="evidence" value="ECO:0007669"/>
    <property type="project" value="TreeGrafter"/>
</dbReference>
<comment type="catalytic activity">
    <reaction evidence="10">
        <text>L-arginine + H2O = urea + L-ornithine</text>
        <dbReference type="Rhea" id="RHEA:20569"/>
        <dbReference type="ChEBI" id="CHEBI:15377"/>
        <dbReference type="ChEBI" id="CHEBI:16199"/>
        <dbReference type="ChEBI" id="CHEBI:32682"/>
        <dbReference type="ChEBI" id="CHEBI:46911"/>
        <dbReference type="EC" id="3.5.3.1"/>
    </reaction>
</comment>
<comment type="cofactor">
    <cofactor evidence="1">
        <name>Mn(2+)</name>
        <dbReference type="ChEBI" id="CHEBI:29035"/>
    </cofactor>
</comment>
<protein>
    <recommendedName>
        <fullName evidence="4">Arginase</fullName>
        <ecNumber evidence="3">3.5.3.1</ecNumber>
    </recommendedName>
</protein>
<evidence type="ECO:0000256" key="4">
    <source>
        <dbReference type="ARBA" id="ARBA00018123"/>
    </source>
</evidence>
<evidence type="ECO:0000256" key="3">
    <source>
        <dbReference type="ARBA" id="ARBA00012168"/>
    </source>
</evidence>
<proteinExistence type="inferred from homology"/>
<reference evidence="13" key="1">
    <citation type="submission" date="2022-11" db="UniProtKB">
        <authorList>
            <consortium name="WormBaseParasite"/>
        </authorList>
    </citation>
    <scope>IDENTIFICATION</scope>
</reference>
<dbReference type="Proteomes" id="UP000887566">
    <property type="component" value="Unplaced"/>
</dbReference>
<evidence type="ECO:0000256" key="7">
    <source>
        <dbReference type="ARBA" id="ARBA00022723"/>
    </source>
</evidence>
<evidence type="ECO:0000256" key="9">
    <source>
        <dbReference type="ARBA" id="ARBA00023211"/>
    </source>
</evidence>
<comment type="pathway">
    <text evidence="2">Nitrogen metabolism; urea cycle; L-ornithine and urea from L-arginine: step 1/1.</text>
</comment>
<evidence type="ECO:0000313" key="12">
    <source>
        <dbReference type="Proteomes" id="UP000887566"/>
    </source>
</evidence>
<dbReference type="EC" id="3.5.3.1" evidence="3"/>
<dbReference type="GO" id="GO:0006525">
    <property type="term" value="P:arginine metabolic process"/>
    <property type="evidence" value="ECO:0007669"/>
    <property type="project" value="UniProtKB-KW"/>
</dbReference>
<evidence type="ECO:0000256" key="5">
    <source>
        <dbReference type="ARBA" id="ARBA00022436"/>
    </source>
</evidence>
<dbReference type="Gene3D" id="3.40.800.10">
    <property type="entry name" value="Ureohydrolase domain"/>
    <property type="match status" value="1"/>
</dbReference>
<dbReference type="AlphaFoldDB" id="A0A914WKX6"/>
<evidence type="ECO:0000313" key="13">
    <source>
        <dbReference type="WBParaSite" id="PSAMB.scaffold443size50901.g5872.t1"/>
    </source>
</evidence>
<keyword evidence="12" id="KW-1185">Reference proteome</keyword>
<dbReference type="InterPro" id="IPR006035">
    <property type="entry name" value="Ureohydrolase"/>
</dbReference>
<dbReference type="CDD" id="cd09989">
    <property type="entry name" value="Arginase"/>
    <property type="match status" value="1"/>
</dbReference>
<dbReference type="InterPro" id="IPR014033">
    <property type="entry name" value="Arginase"/>
</dbReference>
<evidence type="ECO:0000256" key="8">
    <source>
        <dbReference type="ARBA" id="ARBA00022801"/>
    </source>
</evidence>
<evidence type="ECO:0000256" key="2">
    <source>
        <dbReference type="ARBA" id="ARBA00005098"/>
    </source>
</evidence>
<sequence length="315" mass="33868">MRVLRTVGKQLSKIHIVGAANGNAGHQAGCEEAAGVMRNSPILKASPLQIEWGQTVKPRPTGTSLAALPGVIEFSRRLAKATEVAVRQQRRLLVIGGDHSCAIGTWSGVASALRANGPLGLIWVDAHLDSHTPDSSDTGNIHGMPVAHLLGYGNTMLRHVGDPNAKILPQHLAFVGIRSFEPAEQELVESIGVRVFYMDEVRSRGINDVMQEALDIASSDTAGFGMSIDIDGFRIEDAPAVGTPVEGGIDACQFMEAVKRLDLSRLIATEIVEFLPQLDQNSKSERLVVDLIETIHARFQTVSTTQVAENQMLTG</sequence>
<dbReference type="SUPFAM" id="SSF52768">
    <property type="entry name" value="Arginase/deacetylase"/>
    <property type="match status" value="1"/>
</dbReference>
<dbReference type="PRINTS" id="PR00116">
    <property type="entry name" value="ARGINASE"/>
</dbReference>
<organism evidence="12 13">
    <name type="scientific">Plectus sambesii</name>
    <dbReference type="NCBI Taxonomy" id="2011161"/>
    <lineage>
        <taxon>Eukaryota</taxon>
        <taxon>Metazoa</taxon>
        <taxon>Ecdysozoa</taxon>
        <taxon>Nematoda</taxon>
        <taxon>Chromadorea</taxon>
        <taxon>Plectida</taxon>
        <taxon>Plectina</taxon>
        <taxon>Plectoidea</taxon>
        <taxon>Plectidae</taxon>
        <taxon>Plectus</taxon>
    </lineage>
</organism>
<evidence type="ECO:0000256" key="11">
    <source>
        <dbReference type="PROSITE-ProRule" id="PRU00742"/>
    </source>
</evidence>
<dbReference type="WBParaSite" id="PSAMB.scaffold443size50901.g5872.t1">
    <property type="protein sequence ID" value="PSAMB.scaffold443size50901.g5872.t1"/>
    <property type="gene ID" value="PSAMB.scaffold443size50901.g5872"/>
</dbReference>
<dbReference type="InterPro" id="IPR023696">
    <property type="entry name" value="Ureohydrolase_dom_sf"/>
</dbReference>
<dbReference type="GO" id="GO:0000050">
    <property type="term" value="P:urea cycle"/>
    <property type="evidence" value="ECO:0007669"/>
    <property type="project" value="UniProtKB-KW"/>
</dbReference>
<keyword evidence="8" id="KW-0378">Hydrolase</keyword>
<keyword evidence="6" id="KW-0056">Arginine metabolism</keyword>
<comment type="similarity">
    <text evidence="11">Belongs to the arginase family.</text>
</comment>
<dbReference type="PANTHER" id="PTHR43782:SF3">
    <property type="entry name" value="ARGINASE"/>
    <property type="match status" value="1"/>
</dbReference>
<evidence type="ECO:0000256" key="1">
    <source>
        <dbReference type="ARBA" id="ARBA00001936"/>
    </source>
</evidence>
<accession>A0A914WKX6</accession>
<dbReference type="PANTHER" id="PTHR43782">
    <property type="entry name" value="ARGINASE"/>
    <property type="match status" value="1"/>
</dbReference>
<dbReference type="PROSITE" id="PS51409">
    <property type="entry name" value="ARGINASE_2"/>
    <property type="match status" value="1"/>
</dbReference>
<evidence type="ECO:0000256" key="10">
    <source>
        <dbReference type="ARBA" id="ARBA00047391"/>
    </source>
</evidence>
<keyword evidence="9" id="KW-0464">Manganese</keyword>
<dbReference type="GO" id="GO:0004053">
    <property type="term" value="F:arginase activity"/>
    <property type="evidence" value="ECO:0007669"/>
    <property type="project" value="UniProtKB-EC"/>
</dbReference>
<name>A0A914WKX6_9BILA</name>
<evidence type="ECO:0000256" key="6">
    <source>
        <dbReference type="ARBA" id="ARBA00022503"/>
    </source>
</evidence>
<dbReference type="GO" id="GO:0005634">
    <property type="term" value="C:nucleus"/>
    <property type="evidence" value="ECO:0007669"/>
    <property type="project" value="TreeGrafter"/>
</dbReference>